<comment type="caution">
    <text evidence="4">The sequence shown here is derived from an EMBL/GenBank/DDBJ whole genome shotgun (WGS) entry which is preliminary data.</text>
</comment>
<dbReference type="GO" id="GO:0004113">
    <property type="term" value="F:2',3'-cyclic-nucleotide 3'-phosphodiesterase activity"/>
    <property type="evidence" value="ECO:0007669"/>
    <property type="project" value="InterPro"/>
</dbReference>
<dbReference type="PANTHER" id="PTHR35561">
    <property type="entry name" value="RNA 2',3'-CYCLIC PHOSPHODIESTERASE"/>
    <property type="match status" value="1"/>
</dbReference>
<proteinExistence type="inferred from homology"/>
<dbReference type="GO" id="GO:0016874">
    <property type="term" value="F:ligase activity"/>
    <property type="evidence" value="ECO:0007669"/>
    <property type="project" value="UniProtKB-KW"/>
</dbReference>
<comment type="catalytic activity">
    <reaction evidence="2">
        <text>a 3'-end 2',3'-cyclophospho-ribonucleotide-RNA + H2O = a 3'-end 2'-phospho-ribonucleotide-RNA + H(+)</text>
        <dbReference type="Rhea" id="RHEA:11828"/>
        <dbReference type="Rhea" id="RHEA-COMP:10464"/>
        <dbReference type="Rhea" id="RHEA-COMP:17353"/>
        <dbReference type="ChEBI" id="CHEBI:15377"/>
        <dbReference type="ChEBI" id="CHEBI:15378"/>
        <dbReference type="ChEBI" id="CHEBI:83064"/>
        <dbReference type="ChEBI" id="CHEBI:173113"/>
        <dbReference type="EC" id="3.1.4.58"/>
    </reaction>
</comment>
<dbReference type="SUPFAM" id="SSF55144">
    <property type="entry name" value="LigT-like"/>
    <property type="match status" value="1"/>
</dbReference>
<dbReference type="OrthoDB" id="9793819at2"/>
<keyword evidence="4" id="KW-0436">Ligase</keyword>
<comment type="similarity">
    <text evidence="2">Belongs to the 2H phosphoesterase superfamily. ThpR family.</text>
</comment>
<dbReference type="GO" id="GO:0008664">
    <property type="term" value="F:RNA 2',3'-cyclic 3'-phosphodiesterase activity"/>
    <property type="evidence" value="ECO:0007669"/>
    <property type="project" value="UniProtKB-EC"/>
</dbReference>
<dbReference type="RefSeq" id="WP_107991146.1">
    <property type="nucleotide sequence ID" value="NZ_QAYG01000008.1"/>
</dbReference>
<feature type="short sequence motif" description="HXTX 2" evidence="2">
    <location>
        <begin position="120"/>
        <end position="123"/>
    </location>
</feature>
<feature type="domain" description="Phosphoesterase HXTX" evidence="3">
    <location>
        <begin position="8"/>
        <end position="81"/>
    </location>
</feature>
<dbReference type="NCBIfam" id="TIGR02258">
    <property type="entry name" value="2_5_ligase"/>
    <property type="match status" value="1"/>
</dbReference>
<dbReference type="Pfam" id="PF02834">
    <property type="entry name" value="LigT_PEase"/>
    <property type="match status" value="2"/>
</dbReference>
<evidence type="ECO:0000313" key="5">
    <source>
        <dbReference type="Proteomes" id="UP000244081"/>
    </source>
</evidence>
<dbReference type="PANTHER" id="PTHR35561:SF1">
    <property type="entry name" value="RNA 2',3'-CYCLIC PHOSPHODIESTERASE"/>
    <property type="match status" value="1"/>
</dbReference>
<evidence type="ECO:0000256" key="2">
    <source>
        <dbReference type="HAMAP-Rule" id="MF_01940"/>
    </source>
</evidence>
<evidence type="ECO:0000256" key="1">
    <source>
        <dbReference type="ARBA" id="ARBA00022801"/>
    </source>
</evidence>
<feature type="active site" description="Proton donor" evidence="2">
    <location>
        <position position="37"/>
    </location>
</feature>
<evidence type="ECO:0000313" key="4">
    <source>
        <dbReference type="EMBL" id="PTW59084.1"/>
    </source>
</evidence>
<feature type="domain" description="Phosphoesterase HXTX" evidence="3">
    <location>
        <begin position="91"/>
        <end position="166"/>
    </location>
</feature>
<dbReference type="EC" id="3.1.4.58" evidence="2"/>
<sequence>MPRLFTGLEIPAEIGMRLSLLRGGLRNARWIEPENYHITLRFIGDIDDRLAYEVVDALGRIHRDPIEIHLDGLGAFGKDKPHSIHARVEPTPALVELQGEQERIIQRLGLPAERRKFTPHMTVCRLRGGTSPADVANWLAMRGDFQAPAFTAGRFVLFSSKTSTGGGPYVIEETYPLAA</sequence>
<dbReference type="InterPro" id="IPR014051">
    <property type="entry name" value="Phosphoesterase_HXTX"/>
</dbReference>
<protein>
    <recommendedName>
        <fullName evidence="2">RNA 2',3'-cyclic phosphodiesterase</fullName>
        <shortName evidence="2">RNA 2',3'-CPDase</shortName>
        <ecNumber evidence="2">3.1.4.58</ecNumber>
    </recommendedName>
</protein>
<dbReference type="InterPro" id="IPR004175">
    <property type="entry name" value="RNA_CPDase"/>
</dbReference>
<reference evidence="4 5" key="1">
    <citation type="submission" date="2018-04" db="EMBL/GenBank/DDBJ databases">
        <title>Genomic Encyclopedia of Archaeal and Bacterial Type Strains, Phase II (KMG-II): from individual species to whole genera.</title>
        <authorList>
            <person name="Goeker M."/>
        </authorList>
    </citation>
    <scope>NUCLEOTIDE SEQUENCE [LARGE SCALE GENOMIC DNA]</scope>
    <source>
        <strain evidence="4 5">DSM 23382</strain>
    </source>
</reference>
<dbReference type="InterPro" id="IPR009097">
    <property type="entry name" value="Cyclic_Pdiesterase"/>
</dbReference>
<dbReference type="Gene3D" id="3.90.1140.10">
    <property type="entry name" value="Cyclic phosphodiesterase"/>
    <property type="match status" value="1"/>
</dbReference>
<dbReference type="EMBL" id="QAYG01000008">
    <property type="protein sequence ID" value="PTW59084.1"/>
    <property type="molecule type" value="Genomic_DNA"/>
</dbReference>
<feature type="short sequence motif" description="HXTX 1" evidence="2">
    <location>
        <begin position="37"/>
        <end position="40"/>
    </location>
</feature>
<keyword evidence="5" id="KW-1185">Reference proteome</keyword>
<name>A0A2T5V5Q8_9HYPH</name>
<dbReference type="AlphaFoldDB" id="A0A2T5V5Q8"/>
<evidence type="ECO:0000259" key="3">
    <source>
        <dbReference type="Pfam" id="PF02834"/>
    </source>
</evidence>
<organism evidence="4 5">
    <name type="scientific">Breoghania corrubedonensis</name>
    <dbReference type="NCBI Taxonomy" id="665038"/>
    <lineage>
        <taxon>Bacteria</taxon>
        <taxon>Pseudomonadati</taxon>
        <taxon>Pseudomonadota</taxon>
        <taxon>Alphaproteobacteria</taxon>
        <taxon>Hyphomicrobiales</taxon>
        <taxon>Stappiaceae</taxon>
        <taxon>Breoghania</taxon>
    </lineage>
</organism>
<dbReference type="Proteomes" id="UP000244081">
    <property type="component" value="Unassembled WGS sequence"/>
</dbReference>
<feature type="active site" description="Proton acceptor" evidence="2">
    <location>
        <position position="120"/>
    </location>
</feature>
<comment type="function">
    <text evidence="2">Hydrolyzes RNA 2',3'-cyclic phosphodiester to an RNA 2'-phosphomonoester.</text>
</comment>
<dbReference type="HAMAP" id="MF_01940">
    <property type="entry name" value="RNA_CPDase"/>
    <property type="match status" value="1"/>
</dbReference>
<accession>A0A2T5V5Q8</accession>
<gene>
    <name evidence="4" type="ORF">C8N35_108121</name>
</gene>
<keyword evidence="1 2" id="KW-0378">Hydrolase</keyword>